<name>A0A2L2TES1_9HYPO</name>
<feature type="compositionally biased region" description="Low complexity" evidence="1">
    <location>
        <begin position="31"/>
        <end position="45"/>
    </location>
</feature>
<keyword evidence="2" id="KW-0812">Transmembrane</keyword>
<sequence>MIERPRQNPNHKYSSKKGGGVPKKCGFLEASSSFRSQSSVTRSRSIQTASNRNAGTVKSTATVTGTVTRPEIWRLLPLRNPFTGQWEPRLMVQTSDGHARHRPIGIVPDGLTSWKLKPHNTMVKRLAVHGSAPTNLWKTNNVKVLLVLAFIVTMAIIFLCIRLISDSKRRKGIGTQTDASAQKKS</sequence>
<protein>
    <submittedName>
        <fullName evidence="3">Uncharacterized protein</fullName>
    </submittedName>
</protein>
<dbReference type="AlphaFoldDB" id="A0A2L2TES1"/>
<dbReference type="EMBL" id="LN649231">
    <property type="protein sequence ID" value="CEI68588.1"/>
    <property type="molecule type" value="Genomic_DNA"/>
</dbReference>
<keyword evidence="4" id="KW-1185">Reference proteome</keyword>
<evidence type="ECO:0000256" key="1">
    <source>
        <dbReference type="SAM" id="MobiDB-lite"/>
    </source>
</evidence>
<reference evidence="4" key="1">
    <citation type="submission" date="2014-10" db="EMBL/GenBank/DDBJ databases">
        <authorList>
            <person name="King R."/>
        </authorList>
    </citation>
    <scope>NUCLEOTIDE SEQUENCE [LARGE SCALE GENOMIC DNA]</scope>
    <source>
        <strain evidence="4">A3/5</strain>
    </source>
</reference>
<evidence type="ECO:0000313" key="4">
    <source>
        <dbReference type="Proteomes" id="UP000245910"/>
    </source>
</evidence>
<organism evidence="3 4">
    <name type="scientific">Fusarium venenatum</name>
    <dbReference type="NCBI Taxonomy" id="56646"/>
    <lineage>
        <taxon>Eukaryota</taxon>
        <taxon>Fungi</taxon>
        <taxon>Dikarya</taxon>
        <taxon>Ascomycota</taxon>
        <taxon>Pezizomycotina</taxon>
        <taxon>Sordariomycetes</taxon>
        <taxon>Hypocreomycetidae</taxon>
        <taxon>Hypocreales</taxon>
        <taxon>Nectriaceae</taxon>
        <taxon>Fusarium</taxon>
    </lineage>
</organism>
<keyword evidence="2" id="KW-0472">Membrane</keyword>
<accession>A0A2L2TES1</accession>
<evidence type="ECO:0000256" key="2">
    <source>
        <dbReference type="SAM" id="Phobius"/>
    </source>
</evidence>
<dbReference type="Proteomes" id="UP000245910">
    <property type="component" value="Chromosome III"/>
</dbReference>
<feature type="region of interest" description="Disordered" evidence="1">
    <location>
        <begin position="1"/>
        <end position="58"/>
    </location>
</feature>
<feature type="compositionally biased region" description="Polar residues" evidence="1">
    <location>
        <begin position="46"/>
        <end position="58"/>
    </location>
</feature>
<evidence type="ECO:0000313" key="3">
    <source>
        <dbReference type="EMBL" id="CEI68588.1"/>
    </source>
</evidence>
<feature type="transmembrane region" description="Helical" evidence="2">
    <location>
        <begin position="144"/>
        <end position="164"/>
    </location>
</feature>
<proteinExistence type="predicted"/>
<keyword evidence="2" id="KW-1133">Transmembrane helix</keyword>